<accession>A0A061D903</accession>
<evidence type="ECO:0000313" key="2">
    <source>
        <dbReference type="EMBL" id="CDR97181.1"/>
    </source>
</evidence>
<evidence type="ECO:0000256" key="1">
    <source>
        <dbReference type="SAM" id="MobiDB-lite"/>
    </source>
</evidence>
<feature type="compositionally biased region" description="Basic and acidic residues" evidence="1">
    <location>
        <begin position="292"/>
        <end position="306"/>
    </location>
</feature>
<dbReference type="RefSeq" id="XP_012769367.1">
    <property type="nucleotide sequence ID" value="XM_012913913.1"/>
</dbReference>
<dbReference type="GeneID" id="24565722"/>
<dbReference type="OrthoDB" id="366746at2759"/>
<keyword evidence="3" id="KW-1185">Reference proteome</keyword>
<protein>
    <submittedName>
        <fullName evidence="2">Uncharacterized protein</fullName>
    </submittedName>
</protein>
<dbReference type="Proteomes" id="UP000033188">
    <property type="component" value="Chromosome 3"/>
</dbReference>
<sequence length="356" mass="40133">MALAVMMACGATAQVDDKSRTNSLNDYLGAYVNGKRTVYENSKRPSPHLEKHIFVTNSAYLKNKKYLLEDILASYQRPHPVKPYLEKFVEYLQSTLVEAKEDSLVVFKPSEMCANSLKMLWGVIHLLKERPHIKHDTLDIHSTGVHFKNPTKNTIDKHIMDTLLLICQQIYAQCYTEMEIFVKQDLPNDHQEVSSNDSPRSLGDGGNTVGSHEAITKGASSADSSALPSSSWADSKTAPLRIKRSMDARKPEPSVSSQEPGPSGVNPAPSDDDKQLQRQLSEGESGPAEQDDDKRSHNPPHNKIDENSAADWDEYNESYWNGIRKLREDSESMDESGEPLSWWKRFLRSMRKRSSI</sequence>
<name>A0A061D903_BABBI</name>
<gene>
    <name evidence="2" type="ORF">BBBOND_0310840</name>
</gene>
<reference evidence="3" key="1">
    <citation type="journal article" date="2014" name="Nucleic Acids Res.">
        <title>The evolutionary dynamics of variant antigen genes in Babesia reveal a history of genomic innovation underlying host-parasite interaction.</title>
        <authorList>
            <person name="Jackson A.P."/>
            <person name="Otto T.D."/>
            <person name="Darby A."/>
            <person name="Ramaprasad A."/>
            <person name="Xia D."/>
            <person name="Echaide I.E."/>
            <person name="Farber M."/>
            <person name="Gahlot S."/>
            <person name="Gamble J."/>
            <person name="Gupta D."/>
            <person name="Gupta Y."/>
            <person name="Jackson L."/>
            <person name="Malandrin L."/>
            <person name="Malas T.B."/>
            <person name="Moussa E."/>
            <person name="Nair M."/>
            <person name="Reid A.J."/>
            <person name="Sanders M."/>
            <person name="Sharma J."/>
            <person name="Tracey A."/>
            <person name="Quail M.A."/>
            <person name="Weir W."/>
            <person name="Wastling J.M."/>
            <person name="Hall N."/>
            <person name="Willadsen P."/>
            <person name="Lingelbach K."/>
            <person name="Shiels B."/>
            <person name="Tait A."/>
            <person name="Berriman M."/>
            <person name="Allred D.R."/>
            <person name="Pain A."/>
        </authorList>
    </citation>
    <scope>NUCLEOTIDE SEQUENCE [LARGE SCALE GENOMIC DNA]</scope>
    <source>
        <strain evidence="3">Bond</strain>
    </source>
</reference>
<dbReference type="KEGG" id="bbig:BBBOND_0310840"/>
<proteinExistence type="predicted"/>
<dbReference type="EMBL" id="LK391709">
    <property type="protein sequence ID" value="CDR97181.1"/>
    <property type="molecule type" value="Genomic_DNA"/>
</dbReference>
<dbReference type="VEuPathDB" id="PiroplasmaDB:BBBOND_0310840"/>
<dbReference type="AlphaFoldDB" id="A0A061D903"/>
<feature type="compositionally biased region" description="Low complexity" evidence="1">
    <location>
        <begin position="219"/>
        <end position="235"/>
    </location>
</feature>
<evidence type="ECO:0000313" key="3">
    <source>
        <dbReference type="Proteomes" id="UP000033188"/>
    </source>
</evidence>
<organism evidence="2 3">
    <name type="scientific">Babesia bigemina</name>
    <dbReference type="NCBI Taxonomy" id="5866"/>
    <lineage>
        <taxon>Eukaryota</taxon>
        <taxon>Sar</taxon>
        <taxon>Alveolata</taxon>
        <taxon>Apicomplexa</taxon>
        <taxon>Aconoidasida</taxon>
        <taxon>Piroplasmida</taxon>
        <taxon>Babesiidae</taxon>
        <taxon>Babesia</taxon>
    </lineage>
</organism>
<feature type="region of interest" description="Disordered" evidence="1">
    <location>
        <begin position="189"/>
        <end position="314"/>
    </location>
</feature>